<gene>
    <name evidence="10" type="ORF">MIPYR_20345</name>
</gene>
<keyword evidence="5 7" id="KW-1133">Transmembrane helix</keyword>
<dbReference type="InterPro" id="IPR025966">
    <property type="entry name" value="OppC_N"/>
</dbReference>
<dbReference type="RefSeq" id="WP_295575129.1">
    <property type="nucleotide sequence ID" value="NZ_FLQR01000006.1"/>
</dbReference>
<evidence type="ECO:0000256" key="6">
    <source>
        <dbReference type="ARBA" id="ARBA00023136"/>
    </source>
</evidence>
<evidence type="ECO:0000256" key="4">
    <source>
        <dbReference type="ARBA" id="ARBA00022692"/>
    </source>
</evidence>
<dbReference type="PANTHER" id="PTHR43386">
    <property type="entry name" value="OLIGOPEPTIDE TRANSPORT SYSTEM PERMEASE PROTEIN APPC"/>
    <property type="match status" value="1"/>
</dbReference>
<dbReference type="AlphaFoldDB" id="A0A1Y5P7C5"/>
<feature type="domain" description="ABC transmembrane type-1" evidence="9">
    <location>
        <begin position="78"/>
        <end position="267"/>
    </location>
</feature>
<keyword evidence="3" id="KW-1003">Cell membrane</keyword>
<name>A0A1Y5P7C5_9MICO</name>
<dbReference type="InterPro" id="IPR050366">
    <property type="entry name" value="BP-dependent_transpt_permease"/>
</dbReference>
<dbReference type="EMBL" id="FLQR01000006">
    <property type="protein sequence ID" value="SBS72001.1"/>
    <property type="molecule type" value="Genomic_DNA"/>
</dbReference>
<accession>A0A1Y5P7C5</accession>
<sequence>MSSVRATATRLWSSGPAVRIALAVLVGVALVGVFGPALAPYDPLAQDTANALQGPSLAHWLGTDYIGRDVVSRLLAGAPLSLLSALLAMAIGLVLGAIPGILSVFAPRAAEWGVLRTVDALLALPFILFAIAFAGLLGNGVWQAMIAIGILLAPGFFRVSRAAALTVTSAQYVEAATLLGASSAWLARRHVWRAVAPTVAVAAISALGGALLVVSSLTFLGIGIQPPTPTWGGMLASDLEYLSQRPLGPAAPALAIIVTVGALNLLADASRDALGIDARRPGRRLPAPARTRKEPVDAPTA</sequence>
<feature type="transmembrane region" description="Helical" evidence="7">
    <location>
        <begin position="142"/>
        <end position="159"/>
    </location>
</feature>
<dbReference type="Gene3D" id="1.10.3720.10">
    <property type="entry name" value="MetI-like"/>
    <property type="match status" value="1"/>
</dbReference>
<keyword evidence="2 7" id="KW-0813">Transport</keyword>
<evidence type="ECO:0000256" key="2">
    <source>
        <dbReference type="ARBA" id="ARBA00022448"/>
    </source>
</evidence>
<feature type="transmembrane region" description="Helical" evidence="7">
    <location>
        <begin position="247"/>
        <end position="267"/>
    </location>
</feature>
<dbReference type="InterPro" id="IPR000515">
    <property type="entry name" value="MetI-like"/>
</dbReference>
<evidence type="ECO:0000256" key="7">
    <source>
        <dbReference type="RuleBase" id="RU363032"/>
    </source>
</evidence>
<organism evidence="10">
    <name type="scientific">uncultured Microbacterium sp</name>
    <dbReference type="NCBI Taxonomy" id="191216"/>
    <lineage>
        <taxon>Bacteria</taxon>
        <taxon>Bacillati</taxon>
        <taxon>Actinomycetota</taxon>
        <taxon>Actinomycetes</taxon>
        <taxon>Micrococcales</taxon>
        <taxon>Microbacteriaceae</taxon>
        <taxon>Microbacterium</taxon>
        <taxon>environmental samples</taxon>
    </lineage>
</organism>
<evidence type="ECO:0000256" key="1">
    <source>
        <dbReference type="ARBA" id="ARBA00004651"/>
    </source>
</evidence>
<dbReference type="PANTHER" id="PTHR43386:SF25">
    <property type="entry name" value="PEPTIDE ABC TRANSPORTER PERMEASE PROTEIN"/>
    <property type="match status" value="1"/>
</dbReference>
<reference evidence="10" key="1">
    <citation type="submission" date="2016-03" db="EMBL/GenBank/DDBJ databases">
        <authorList>
            <person name="Ploux O."/>
        </authorList>
    </citation>
    <scope>NUCLEOTIDE SEQUENCE</scope>
    <source>
        <strain evidence="10">UC1</strain>
    </source>
</reference>
<dbReference type="GO" id="GO:0055085">
    <property type="term" value="P:transmembrane transport"/>
    <property type="evidence" value="ECO:0007669"/>
    <property type="project" value="InterPro"/>
</dbReference>
<feature type="compositionally biased region" description="Basic and acidic residues" evidence="8">
    <location>
        <begin position="291"/>
        <end position="301"/>
    </location>
</feature>
<protein>
    <submittedName>
        <fullName evidence="10">ABC-type dipeptide/oligopeptide/nickel transport system, permease component</fullName>
    </submittedName>
</protein>
<proteinExistence type="inferred from homology"/>
<evidence type="ECO:0000259" key="9">
    <source>
        <dbReference type="PROSITE" id="PS50928"/>
    </source>
</evidence>
<dbReference type="SUPFAM" id="SSF161098">
    <property type="entry name" value="MetI-like"/>
    <property type="match status" value="1"/>
</dbReference>
<keyword evidence="6 7" id="KW-0472">Membrane</keyword>
<feature type="transmembrane region" description="Helical" evidence="7">
    <location>
        <begin position="198"/>
        <end position="224"/>
    </location>
</feature>
<evidence type="ECO:0000313" key="10">
    <source>
        <dbReference type="EMBL" id="SBS72001.1"/>
    </source>
</evidence>
<dbReference type="GO" id="GO:0005886">
    <property type="term" value="C:plasma membrane"/>
    <property type="evidence" value="ECO:0007669"/>
    <property type="project" value="UniProtKB-SubCell"/>
</dbReference>
<dbReference type="PROSITE" id="PS50928">
    <property type="entry name" value="ABC_TM1"/>
    <property type="match status" value="1"/>
</dbReference>
<dbReference type="InterPro" id="IPR035906">
    <property type="entry name" value="MetI-like_sf"/>
</dbReference>
<feature type="transmembrane region" description="Helical" evidence="7">
    <location>
        <begin position="118"/>
        <end position="136"/>
    </location>
</feature>
<keyword evidence="4 7" id="KW-0812">Transmembrane</keyword>
<feature type="region of interest" description="Disordered" evidence="8">
    <location>
        <begin position="279"/>
        <end position="301"/>
    </location>
</feature>
<evidence type="ECO:0000256" key="5">
    <source>
        <dbReference type="ARBA" id="ARBA00022989"/>
    </source>
</evidence>
<comment type="subcellular location">
    <subcellularLocation>
        <location evidence="1 7">Cell membrane</location>
        <topology evidence="1 7">Multi-pass membrane protein</topology>
    </subcellularLocation>
</comment>
<dbReference type="Pfam" id="PF12911">
    <property type="entry name" value="OppC_N"/>
    <property type="match status" value="1"/>
</dbReference>
<comment type="similarity">
    <text evidence="7">Belongs to the binding-protein-dependent transport system permease family.</text>
</comment>
<evidence type="ECO:0000256" key="3">
    <source>
        <dbReference type="ARBA" id="ARBA00022475"/>
    </source>
</evidence>
<dbReference type="Pfam" id="PF00528">
    <property type="entry name" value="BPD_transp_1"/>
    <property type="match status" value="1"/>
</dbReference>
<feature type="transmembrane region" description="Helical" evidence="7">
    <location>
        <begin position="82"/>
        <end position="106"/>
    </location>
</feature>
<dbReference type="CDD" id="cd06261">
    <property type="entry name" value="TM_PBP2"/>
    <property type="match status" value="1"/>
</dbReference>
<feature type="transmembrane region" description="Helical" evidence="7">
    <location>
        <begin position="20"/>
        <end position="39"/>
    </location>
</feature>
<evidence type="ECO:0000256" key="8">
    <source>
        <dbReference type="SAM" id="MobiDB-lite"/>
    </source>
</evidence>